<dbReference type="InterPro" id="IPR002326">
    <property type="entry name" value="Cyt_c1"/>
</dbReference>
<dbReference type="InterPro" id="IPR009056">
    <property type="entry name" value="Cyt_c-like_dom"/>
</dbReference>
<evidence type="ECO:0000313" key="18">
    <source>
        <dbReference type="Proteomes" id="UP001139104"/>
    </source>
</evidence>
<dbReference type="Pfam" id="PF02167">
    <property type="entry name" value="Cytochrom_C1"/>
    <property type="match status" value="1"/>
</dbReference>
<keyword evidence="4" id="KW-0813">Transport</keyword>
<protein>
    <recommendedName>
        <fullName evidence="3">Cytochrome c1</fullName>
    </recommendedName>
</protein>
<evidence type="ECO:0000313" key="17">
    <source>
        <dbReference type="EMBL" id="MCI4682652.1"/>
    </source>
</evidence>
<dbReference type="PANTHER" id="PTHR10266:SF3">
    <property type="entry name" value="CYTOCHROME C1, HEME PROTEIN, MITOCHONDRIAL"/>
    <property type="match status" value="1"/>
</dbReference>
<keyword evidence="6" id="KW-0679">Respiratory chain</keyword>
<keyword evidence="15" id="KW-0732">Signal</keyword>
<evidence type="ECO:0000256" key="15">
    <source>
        <dbReference type="SAM" id="SignalP"/>
    </source>
</evidence>
<dbReference type="Gene3D" id="1.20.5.100">
    <property type="entry name" value="Cytochrome c1, transmembrane anchor, C-terminal"/>
    <property type="match status" value="1"/>
</dbReference>
<evidence type="ECO:0000256" key="14">
    <source>
        <dbReference type="SAM" id="Phobius"/>
    </source>
</evidence>
<keyword evidence="11 13" id="KW-0408">Iron</keyword>
<feature type="transmembrane region" description="Helical" evidence="14">
    <location>
        <begin position="251"/>
        <end position="269"/>
    </location>
</feature>
<evidence type="ECO:0000259" key="16">
    <source>
        <dbReference type="PROSITE" id="PS51007"/>
    </source>
</evidence>
<keyword evidence="12 14" id="KW-0472">Membrane</keyword>
<accession>A0ABS9Z638</accession>
<proteinExistence type="inferred from homology"/>
<organism evidence="17 18">
    <name type="scientific">Candidatus Rhodoblastus alkanivorans</name>
    <dbReference type="NCBI Taxonomy" id="2954117"/>
    <lineage>
        <taxon>Bacteria</taxon>
        <taxon>Pseudomonadati</taxon>
        <taxon>Pseudomonadota</taxon>
        <taxon>Alphaproteobacteria</taxon>
        <taxon>Hyphomicrobiales</taxon>
        <taxon>Rhodoblastaceae</taxon>
        <taxon>Rhodoblastus</taxon>
    </lineage>
</organism>
<evidence type="ECO:0000256" key="5">
    <source>
        <dbReference type="ARBA" id="ARBA00022617"/>
    </source>
</evidence>
<evidence type="ECO:0000256" key="13">
    <source>
        <dbReference type="PROSITE-ProRule" id="PRU00433"/>
    </source>
</evidence>
<sequence length="279" mass="30859">MAFTKKFGIAAAALLGCVAFTTLSLRAQEGGSTETPKPERQSWSFAGPFGAFDQAQLQRGFQIYKEVCSNCHELHIPMRTLAEPGGPGFTEAQVKTLAATYTIHDGPNLQGEMFDRPGRPADYFPSPFPNPEAAAASLGAAPPDMSLLAKSIKYERGFPWFIFDALPIPGGMYQEVGPDMIYAILNGYTHPDDPNWNLYFPGHKIAMPKPLNDGQVQYTDGAPMTLHQYSKDVAAFLYWAAEPTMEQRKRVGIRVMIFLLVFAGLLYFTKKKIWADVAH</sequence>
<evidence type="ECO:0000256" key="12">
    <source>
        <dbReference type="ARBA" id="ARBA00023136"/>
    </source>
</evidence>
<evidence type="ECO:0000256" key="1">
    <source>
        <dbReference type="ARBA" id="ARBA00004370"/>
    </source>
</evidence>
<evidence type="ECO:0000256" key="3">
    <source>
        <dbReference type="ARBA" id="ARBA00016165"/>
    </source>
</evidence>
<dbReference type="PRINTS" id="PR00603">
    <property type="entry name" value="CYTOCHROMEC1"/>
</dbReference>
<name>A0ABS9Z638_9HYPH</name>
<evidence type="ECO:0000256" key="8">
    <source>
        <dbReference type="ARBA" id="ARBA00022723"/>
    </source>
</evidence>
<feature type="signal peptide" evidence="15">
    <location>
        <begin position="1"/>
        <end position="27"/>
    </location>
</feature>
<dbReference type="PANTHER" id="PTHR10266">
    <property type="entry name" value="CYTOCHROME C1"/>
    <property type="match status" value="1"/>
</dbReference>
<evidence type="ECO:0000256" key="4">
    <source>
        <dbReference type="ARBA" id="ARBA00022448"/>
    </source>
</evidence>
<dbReference type="EMBL" id="JAIVFP010000001">
    <property type="protein sequence ID" value="MCI4682652.1"/>
    <property type="molecule type" value="Genomic_DNA"/>
</dbReference>
<dbReference type="PROSITE" id="PS51007">
    <property type="entry name" value="CYTC"/>
    <property type="match status" value="1"/>
</dbReference>
<evidence type="ECO:0000256" key="10">
    <source>
        <dbReference type="ARBA" id="ARBA00022989"/>
    </source>
</evidence>
<keyword evidence="5 13" id="KW-0349">Heme</keyword>
<dbReference type="Proteomes" id="UP001139104">
    <property type="component" value="Unassembled WGS sequence"/>
</dbReference>
<evidence type="ECO:0000256" key="2">
    <source>
        <dbReference type="ARBA" id="ARBA00006488"/>
    </source>
</evidence>
<dbReference type="InterPro" id="IPR021157">
    <property type="entry name" value="Cyt_c1_TM_anchor_C"/>
</dbReference>
<keyword evidence="18" id="KW-1185">Reference proteome</keyword>
<feature type="domain" description="Cytochrome c" evidence="16">
    <location>
        <begin position="55"/>
        <end position="156"/>
    </location>
</feature>
<keyword evidence="10 14" id="KW-1133">Transmembrane helix</keyword>
<dbReference type="InterPro" id="IPR036909">
    <property type="entry name" value="Cyt_c-like_dom_sf"/>
</dbReference>
<dbReference type="RefSeq" id="WP_243066649.1">
    <property type="nucleotide sequence ID" value="NZ_JAIVFK010000004.1"/>
</dbReference>
<dbReference type="SUPFAM" id="SSF81496">
    <property type="entry name" value="Cytochrome c1 subunit of cytochrome bc1 complex (Ubiquinol-cytochrome c reductase), transmembrane anchor"/>
    <property type="match status" value="1"/>
</dbReference>
<comment type="subcellular location">
    <subcellularLocation>
        <location evidence="1">Membrane</location>
    </subcellularLocation>
</comment>
<feature type="chain" id="PRO_5045605649" description="Cytochrome c1" evidence="15">
    <location>
        <begin position="28"/>
        <end position="279"/>
    </location>
</feature>
<evidence type="ECO:0000256" key="9">
    <source>
        <dbReference type="ARBA" id="ARBA00022982"/>
    </source>
</evidence>
<dbReference type="SUPFAM" id="SSF46626">
    <property type="entry name" value="Cytochrome c"/>
    <property type="match status" value="1"/>
</dbReference>
<reference evidence="17" key="1">
    <citation type="journal article" date="2022" name="ISME J.">
        <title>Identification of active gaseous-alkane degraders at natural gas seeps.</title>
        <authorList>
            <person name="Farhan Ul Haque M."/>
            <person name="Hernandez M."/>
            <person name="Crombie A.T."/>
            <person name="Murrell J.C."/>
        </authorList>
    </citation>
    <scope>NUCLEOTIDE SEQUENCE</scope>
    <source>
        <strain evidence="17">PC2</strain>
    </source>
</reference>
<keyword evidence="8 13" id="KW-0479">Metal-binding</keyword>
<gene>
    <name evidence="17" type="ORF">K2U94_07720</name>
</gene>
<dbReference type="PROSITE" id="PS51257">
    <property type="entry name" value="PROKAR_LIPOPROTEIN"/>
    <property type="match status" value="1"/>
</dbReference>
<comment type="similarity">
    <text evidence="2">Belongs to the cytochrome c family.</text>
</comment>
<evidence type="ECO:0000256" key="7">
    <source>
        <dbReference type="ARBA" id="ARBA00022692"/>
    </source>
</evidence>
<keyword evidence="7 14" id="KW-0812">Transmembrane</keyword>
<comment type="caution">
    <text evidence="17">The sequence shown here is derived from an EMBL/GenBank/DDBJ whole genome shotgun (WGS) entry which is preliminary data.</text>
</comment>
<evidence type="ECO:0000256" key="11">
    <source>
        <dbReference type="ARBA" id="ARBA00023004"/>
    </source>
</evidence>
<keyword evidence="9" id="KW-0249">Electron transport</keyword>
<evidence type="ECO:0000256" key="6">
    <source>
        <dbReference type="ARBA" id="ARBA00022660"/>
    </source>
</evidence>
<dbReference type="Gene3D" id="1.10.760.10">
    <property type="entry name" value="Cytochrome c-like domain"/>
    <property type="match status" value="1"/>
</dbReference>